<keyword evidence="10" id="KW-1185">Reference proteome</keyword>
<feature type="domain" description="Amino acid transporter transmembrane" evidence="8">
    <location>
        <begin position="1"/>
        <end position="197"/>
    </location>
</feature>
<evidence type="ECO:0000313" key="9">
    <source>
        <dbReference type="EnsemblPlants" id="Zm00001eb138780_P001"/>
    </source>
</evidence>
<evidence type="ECO:0000256" key="4">
    <source>
        <dbReference type="ARBA" id="ARBA00022970"/>
    </source>
</evidence>
<comment type="subcellular location">
    <subcellularLocation>
        <location evidence="1">Membrane</location>
    </subcellularLocation>
</comment>
<keyword evidence="3 7" id="KW-0812">Transmembrane</keyword>
<reference evidence="9" key="3">
    <citation type="submission" date="2021-05" db="UniProtKB">
        <authorList>
            <consortium name="EnsemblPlants"/>
        </authorList>
    </citation>
    <scope>IDENTIFICATION</scope>
    <source>
        <strain evidence="9">cv. B73</strain>
    </source>
</reference>
<dbReference type="GO" id="GO:0015171">
    <property type="term" value="F:amino acid transmembrane transporter activity"/>
    <property type="evidence" value="ECO:0000318"/>
    <property type="project" value="GO_Central"/>
</dbReference>
<evidence type="ECO:0000256" key="3">
    <source>
        <dbReference type="ARBA" id="ARBA00022692"/>
    </source>
</evidence>
<dbReference type="InParanoid" id="A0A804N6I3"/>
<evidence type="ECO:0000256" key="1">
    <source>
        <dbReference type="ARBA" id="ARBA00004370"/>
    </source>
</evidence>
<dbReference type="AlphaFoldDB" id="A0A804N6I3"/>
<name>A0A804N6I3_MAIZE</name>
<dbReference type="Proteomes" id="UP000007305">
    <property type="component" value="Chromosome 3"/>
</dbReference>
<sequence length="213" mass="23043">MKRASFYGLGAATAFYLALGCAGYAAFGDDAPGNVLTGFAFHEPSWLVDAANACVVVHLVGAYQVFAQPIFARLESCAACRWPDAKLVNATYYVRVPPFLLRSASSPPTVAVAPLKLVLRTIVIMFTTLVAMLLPFFNAVLGLIGALGFWPLSVYFPVSMHMARLNIRRGELRWWALQAMSFVCLLVSIGASIGSVQDIVHNLKAAVPFKTVN</sequence>
<keyword evidence="2" id="KW-0813">Transport</keyword>
<evidence type="ECO:0000256" key="6">
    <source>
        <dbReference type="ARBA" id="ARBA00023136"/>
    </source>
</evidence>
<reference evidence="10" key="1">
    <citation type="submission" date="2015-12" db="EMBL/GenBank/DDBJ databases">
        <title>Update maize B73 reference genome by single molecule sequencing technologies.</title>
        <authorList>
            <consortium name="Maize Genome Sequencing Project"/>
            <person name="Ware D."/>
        </authorList>
    </citation>
    <scope>NUCLEOTIDE SEQUENCE [LARGE SCALE GENOMIC DNA]</scope>
    <source>
        <strain evidence="10">cv. B73</strain>
    </source>
</reference>
<keyword evidence="6 7" id="KW-0472">Membrane</keyword>
<dbReference type="GO" id="GO:0003333">
    <property type="term" value="P:amino acid transmembrane transport"/>
    <property type="evidence" value="ECO:0000318"/>
    <property type="project" value="GO_Central"/>
</dbReference>
<feature type="transmembrane region" description="Helical" evidence="7">
    <location>
        <begin position="46"/>
        <end position="66"/>
    </location>
</feature>
<evidence type="ECO:0000313" key="10">
    <source>
        <dbReference type="Proteomes" id="UP000007305"/>
    </source>
</evidence>
<evidence type="ECO:0000256" key="5">
    <source>
        <dbReference type="ARBA" id="ARBA00022989"/>
    </source>
</evidence>
<dbReference type="GO" id="GO:0016020">
    <property type="term" value="C:membrane"/>
    <property type="evidence" value="ECO:0000318"/>
    <property type="project" value="GO_Central"/>
</dbReference>
<keyword evidence="5 7" id="KW-1133">Transmembrane helix</keyword>
<evidence type="ECO:0000256" key="2">
    <source>
        <dbReference type="ARBA" id="ARBA00022448"/>
    </source>
</evidence>
<proteinExistence type="predicted"/>
<keyword evidence="4" id="KW-0029">Amino-acid transport</keyword>
<dbReference type="Pfam" id="PF01490">
    <property type="entry name" value="Aa_trans"/>
    <property type="match status" value="1"/>
</dbReference>
<dbReference type="PANTHER" id="PTHR48017">
    <property type="entry name" value="OS05G0424000 PROTEIN-RELATED"/>
    <property type="match status" value="1"/>
</dbReference>
<feature type="transmembrane region" description="Helical" evidence="7">
    <location>
        <begin position="175"/>
        <end position="194"/>
    </location>
</feature>
<accession>A0A804N6I3</accession>
<protein>
    <recommendedName>
        <fullName evidence="8">Amino acid transporter transmembrane domain-containing protein</fullName>
    </recommendedName>
</protein>
<dbReference type="PROSITE" id="PS51257">
    <property type="entry name" value="PROKAR_LIPOPROTEIN"/>
    <property type="match status" value="1"/>
</dbReference>
<dbReference type="EnsemblPlants" id="Zm00001eb138780_T001">
    <property type="protein sequence ID" value="Zm00001eb138780_P001"/>
    <property type="gene ID" value="Zm00001eb138780"/>
</dbReference>
<dbReference type="Gramene" id="Zm00001eb138780_T001">
    <property type="protein sequence ID" value="Zm00001eb138780_P001"/>
    <property type="gene ID" value="Zm00001eb138780"/>
</dbReference>
<organism evidence="9 10">
    <name type="scientific">Zea mays</name>
    <name type="common">Maize</name>
    <dbReference type="NCBI Taxonomy" id="4577"/>
    <lineage>
        <taxon>Eukaryota</taxon>
        <taxon>Viridiplantae</taxon>
        <taxon>Streptophyta</taxon>
        <taxon>Embryophyta</taxon>
        <taxon>Tracheophyta</taxon>
        <taxon>Spermatophyta</taxon>
        <taxon>Magnoliopsida</taxon>
        <taxon>Liliopsida</taxon>
        <taxon>Poales</taxon>
        <taxon>Poaceae</taxon>
        <taxon>PACMAD clade</taxon>
        <taxon>Panicoideae</taxon>
        <taxon>Andropogonodae</taxon>
        <taxon>Andropogoneae</taxon>
        <taxon>Tripsacinae</taxon>
        <taxon>Zea</taxon>
    </lineage>
</organism>
<reference evidence="9" key="2">
    <citation type="submission" date="2019-07" db="EMBL/GenBank/DDBJ databases">
        <authorList>
            <person name="Seetharam A."/>
            <person name="Woodhouse M."/>
            <person name="Cannon E."/>
        </authorList>
    </citation>
    <scope>NUCLEOTIDE SEQUENCE [LARGE SCALE GENOMIC DNA]</scope>
    <source>
        <strain evidence="9">cv. B73</strain>
    </source>
</reference>
<evidence type="ECO:0000256" key="7">
    <source>
        <dbReference type="SAM" id="Phobius"/>
    </source>
</evidence>
<evidence type="ECO:0000259" key="8">
    <source>
        <dbReference type="Pfam" id="PF01490"/>
    </source>
</evidence>
<dbReference type="InterPro" id="IPR013057">
    <property type="entry name" value="AA_transpt_TM"/>
</dbReference>
<feature type="transmembrane region" description="Helical" evidence="7">
    <location>
        <begin position="7"/>
        <end position="26"/>
    </location>
</feature>